<sequence length="354" mass="39988">MSAFHDVDLYDQTILVVDDEPVNLKLLERILSSEGYRHIVSISDPMQVLPAYKQHQPALILLDLNMPGLNGFQVMEQLAELKDLIAPPIVVLTAQSQQDSLLCALQHGARDYVTKPFDRRELLMRVRNFLDAHVTHRLVRDQKEHLEALVKERTSELHDTRLQIIRRLGHAAEYRDEETGNHIVRMSKMCALLASKLGWSEAQCDLILQASPMHDVGKIGIPDAILLKPGKLQSDEWETMKTHAEIGARLLDGNDSDLLTMAREIALSHHEKWDGSGYPLGLSDTTIPLSGRIAALADVFDALTSRRPYKEAWSVTDAVDLIRNNRGRHFDPDLVDLFLADVDSFVRIKDAYID</sequence>
<dbReference type="Pfam" id="PF00072">
    <property type="entry name" value="Response_reg"/>
    <property type="match status" value="1"/>
</dbReference>
<dbReference type="InterPro" id="IPR037522">
    <property type="entry name" value="HD_GYP_dom"/>
</dbReference>
<keyword evidence="1" id="KW-0597">Phosphoprotein</keyword>
<dbReference type="Gene3D" id="1.10.3210.10">
    <property type="entry name" value="Hypothetical protein af1432"/>
    <property type="match status" value="1"/>
</dbReference>
<gene>
    <name evidence="4" type="ORF">EF096_06080</name>
</gene>
<dbReference type="PROSITE" id="PS51832">
    <property type="entry name" value="HD_GYP"/>
    <property type="match status" value="1"/>
</dbReference>
<dbReference type="SMART" id="SM00471">
    <property type="entry name" value="HDc"/>
    <property type="match status" value="1"/>
</dbReference>
<dbReference type="EMBL" id="RKKU01000005">
    <property type="protein sequence ID" value="ROZ86307.1"/>
    <property type="molecule type" value="Genomic_DNA"/>
</dbReference>
<dbReference type="InterPro" id="IPR001789">
    <property type="entry name" value="Sig_transdc_resp-reg_receiver"/>
</dbReference>
<dbReference type="InterPro" id="IPR052020">
    <property type="entry name" value="Cyclic_di-GMP/3'3'-cGAMP_PDE"/>
</dbReference>
<evidence type="ECO:0000313" key="4">
    <source>
        <dbReference type="EMBL" id="ROZ86307.1"/>
    </source>
</evidence>
<dbReference type="RefSeq" id="WP_123888735.1">
    <property type="nucleotide sequence ID" value="NZ_RKKU01000005.1"/>
</dbReference>
<dbReference type="Gene3D" id="3.40.50.2300">
    <property type="match status" value="1"/>
</dbReference>
<dbReference type="InterPro" id="IPR003607">
    <property type="entry name" value="HD/PDEase_dom"/>
</dbReference>
<dbReference type="InterPro" id="IPR011006">
    <property type="entry name" value="CheY-like_superfamily"/>
</dbReference>
<feature type="modified residue" description="4-aspartylphosphate" evidence="1">
    <location>
        <position position="63"/>
    </location>
</feature>
<dbReference type="SUPFAM" id="SSF109604">
    <property type="entry name" value="HD-domain/PDEase-like"/>
    <property type="match status" value="1"/>
</dbReference>
<comment type="caution">
    <text evidence="4">The sequence shown here is derived from an EMBL/GenBank/DDBJ whole genome shotgun (WGS) entry which is preliminary data.</text>
</comment>
<feature type="domain" description="HD-GYP" evidence="3">
    <location>
        <begin position="157"/>
        <end position="354"/>
    </location>
</feature>
<reference evidence="4 5" key="1">
    <citation type="submission" date="2018-11" db="EMBL/GenBank/DDBJ databases">
        <authorList>
            <person name="Jang G.I."/>
            <person name="Hwang C.Y."/>
        </authorList>
    </citation>
    <scope>NUCLEOTIDE SEQUENCE [LARGE SCALE GENOMIC DNA]</scope>
    <source>
        <strain evidence="4 5">SSM26</strain>
    </source>
</reference>
<proteinExistence type="predicted"/>
<keyword evidence="5" id="KW-1185">Reference proteome</keyword>
<dbReference type="PROSITE" id="PS50110">
    <property type="entry name" value="RESPONSE_REGULATORY"/>
    <property type="match status" value="1"/>
</dbReference>
<evidence type="ECO:0000313" key="5">
    <source>
        <dbReference type="Proteomes" id="UP000275199"/>
    </source>
</evidence>
<dbReference type="SUPFAM" id="SSF52172">
    <property type="entry name" value="CheY-like"/>
    <property type="match status" value="1"/>
</dbReference>
<dbReference type="Pfam" id="PF13487">
    <property type="entry name" value="HD_5"/>
    <property type="match status" value="1"/>
</dbReference>
<evidence type="ECO:0000259" key="2">
    <source>
        <dbReference type="PROSITE" id="PS50110"/>
    </source>
</evidence>
<dbReference type="SMART" id="SM00448">
    <property type="entry name" value="REC"/>
    <property type="match status" value="1"/>
</dbReference>
<dbReference type="CDD" id="cd17551">
    <property type="entry name" value="REC_RpfG-like"/>
    <property type="match status" value="1"/>
</dbReference>
<dbReference type="PANTHER" id="PTHR45228:SF5">
    <property type="entry name" value="CYCLIC DI-GMP PHOSPHODIESTERASE VC_1348-RELATED"/>
    <property type="match status" value="1"/>
</dbReference>
<organism evidence="4 5">
    <name type="scientific">Pseudomonas neustonica</name>
    <dbReference type="NCBI Taxonomy" id="2487346"/>
    <lineage>
        <taxon>Bacteria</taxon>
        <taxon>Pseudomonadati</taxon>
        <taxon>Pseudomonadota</taxon>
        <taxon>Gammaproteobacteria</taxon>
        <taxon>Pseudomonadales</taxon>
        <taxon>Pseudomonadaceae</taxon>
        <taxon>Pseudomonas</taxon>
    </lineage>
</organism>
<accession>A0ABX9XJK2</accession>
<evidence type="ECO:0000259" key="3">
    <source>
        <dbReference type="PROSITE" id="PS51832"/>
    </source>
</evidence>
<evidence type="ECO:0000256" key="1">
    <source>
        <dbReference type="PROSITE-ProRule" id="PRU00169"/>
    </source>
</evidence>
<name>A0ABX9XJK2_9PSED</name>
<protein>
    <submittedName>
        <fullName evidence="4">Response regulator</fullName>
    </submittedName>
</protein>
<dbReference type="Proteomes" id="UP000275199">
    <property type="component" value="Unassembled WGS sequence"/>
</dbReference>
<dbReference type="PANTHER" id="PTHR45228">
    <property type="entry name" value="CYCLIC DI-GMP PHOSPHODIESTERASE TM_0186-RELATED"/>
    <property type="match status" value="1"/>
</dbReference>
<feature type="domain" description="Response regulatory" evidence="2">
    <location>
        <begin position="13"/>
        <end position="130"/>
    </location>
</feature>
<dbReference type="CDD" id="cd00077">
    <property type="entry name" value="HDc"/>
    <property type="match status" value="1"/>
</dbReference>